<dbReference type="Gene3D" id="3.40.50.300">
    <property type="entry name" value="P-loop containing nucleotide triphosphate hydrolases"/>
    <property type="match status" value="1"/>
</dbReference>
<dbReference type="AlphaFoldDB" id="A0A6C0LQP2"/>
<dbReference type="GO" id="GO:0006261">
    <property type="term" value="P:DNA-templated DNA replication"/>
    <property type="evidence" value="ECO:0007669"/>
    <property type="project" value="TreeGrafter"/>
</dbReference>
<proteinExistence type="predicted"/>
<dbReference type="SUPFAM" id="SSF52540">
    <property type="entry name" value="P-loop containing nucleoside triphosphate hydrolases"/>
    <property type="match status" value="1"/>
</dbReference>
<dbReference type="GO" id="GO:0003689">
    <property type="term" value="F:DNA clamp loader activity"/>
    <property type="evidence" value="ECO:0007669"/>
    <property type="project" value="TreeGrafter"/>
</dbReference>
<dbReference type="InterPro" id="IPR013748">
    <property type="entry name" value="Rep_factorC_C"/>
</dbReference>
<dbReference type="GO" id="GO:0005663">
    <property type="term" value="C:DNA replication factor C complex"/>
    <property type="evidence" value="ECO:0007669"/>
    <property type="project" value="TreeGrafter"/>
</dbReference>
<dbReference type="Pfam" id="PF08542">
    <property type="entry name" value="Rep_fac_C"/>
    <property type="match status" value="1"/>
</dbReference>
<evidence type="ECO:0000256" key="2">
    <source>
        <dbReference type="ARBA" id="ARBA00022741"/>
    </source>
</evidence>
<sequence length="378" mass="43311">MENIIRTMNQKKDSIPWIEKYRPKKIDNITQDSTLIEMFRNVITTGDISHLLFYGAPGTGKTSAILAIGRELFKEEFHNRIVEFNASDDRGINAVREKITHEAKKYVSEMVSQDGTILPAFKIIILDEADSMTDEAQDALRVIIEEYSRVTRFCFICNYITKITDAIKSRCSIVYFKKLSDECMINKLMEIAKLESINVPDKIFSTIIEVANGDMRKAITILQNLKYKYNFLKLLKIPKYKLTDDEFNFISKIIPKHISSINVDITSEDIYELAAFINMKHADKIIDNIINSKNISQLVKLCREIIASGYPIDGIINQINVSITNSNKFTDKQKAYIFVHSGTILLKMKGCASEYIQLLDFLSCVYSIKNELNVYSII</sequence>
<dbReference type="Gene3D" id="1.20.272.10">
    <property type="match status" value="1"/>
</dbReference>
<evidence type="ECO:0000259" key="4">
    <source>
        <dbReference type="SMART" id="SM00382"/>
    </source>
</evidence>
<dbReference type="EMBL" id="MN740556">
    <property type="protein sequence ID" value="QHU33059.1"/>
    <property type="molecule type" value="Genomic_DNA"/>
</dbReference>
<dbReference type="InterPro" id="IPR003593">
    <property type="entry name" value="AAA+_ATPase"/>
</dbReference>
<protein>
    <recommendedName>
        <fullName evidence="4">AAA+ ATPase domain-containing protein</fullName>
    </recommendedName>
</protein>
<feature type="domain" description="AAA+ ATPase" evidence="4">
    <location>
        <begin position="47"/>
        <end position="179"/>
    </location>
</feature>
<evidence type="ECO:0000256" key="1">
    <source>
        <dbReference type="ARBA" id="ARBA00022705"/>
    </source>
</evidence>
<dbReference type="GO" id="GO:0005524">
    <property type="term" value="F:ATP binding"/>
    <property type="evidence" value="ECO:0007669"/>
    <property type="project" value="UniProtKB-KW"/>
</dbReference>
<keyword evidence="2" id="KW-0547">Nucleotide-binding</keyword>
<accession>A0A6C0LQP2</accession>
<name>A0A6C0LQP2_9ZZZZ</name>
<dbReference type="SUPFAM" id="SSF48019">
    <property type="entry name" value="post-AAA+ oligomerization domain-like"/>
    <property type="match status" value="1"/>
</dbReference>
<dbReference type="PANTHER" id="PTHR11669">
    <property type="entry name" value="REPLICATION FACTOR C / DNA POLYMERASE III GAMMA-TAU SUBUNIT"/>
    <property type="match status" value="1"/>
</dbReference>
<organism evidence="5">
    <name type="scientific">viral metagenome</name>
    <dbReference type="NCBI Taxonomy" id="1070528"/>
    <lineage>
        <taxon>unclassified sequences</taxon>
        <taxon>metagenomes</taxon>
        <taxon>organismal metagenomes</taxon>
    </lineage>
</organism>
<dbReference type="FunFam" id="3.40.50.300:FF:000952">
    <property type="entry name" value="Replication factor C subunit 2"/>
    <property type="match status" value="1"/>
</dbReference>
<dbReference type="CDD" id="cd00009">
    <property type="entry name" value="AAA"/>
    <property type="match status" value="1"/>
</dbReference>
<evidence type="ECO:0000256" key="3">
    <source>
        <dbReference type="ARBA" id="ARBA00022840"/>
    </source>
</evidence>
<dbReference type="InterPro" id="IPR008921">
    <property type="entry name" value="DNA_pol3_clamp-load_cplx_C"/>
</dbReference>
<dbReference type="InterPro" id="IPR027417">
    <property type="entry name" value="P-loop_NTPase"/>
</dbReference>
<dbReference type="GO" id="GO:0005634">
    <property type="term" value="C:nucleus"/>
    <property type="evidence" value="ECO:0007669"/>
    <property type="project" value="TreeGrafter"/>
</dbReference>
<dbReference type="Gene3D" id="1.10.8.60">
    <property type="match status" value="1"/>
</dbReference>
<keyword evidence="1" id="KW-0235">DNA replication</keyword>
<keyword evidence="3" id="KW-0067">ATP-binding</keyword>
<dbReference type="GO" id="GO:0003677">
    <property type="term" value="F:DNA binding"/>
    <property type="evidence" value="ECO:0007669"/>
    <property type="project" value="InterPro"/>
</dbReference>
<dbReference type="PANTHER" id="PTHR11669:SF20">
    <property type="entry name" value="REPLICATION FACTOR C SUBUNIT 4"/>
    <property type="match status" value="1"/>
</dbReference>
<reference evidence="5" key="1">
    <citation type="journal article" date="2020" name="Nature">
        <title>Giant virus diversity and host interactions through global metagenomics.</title>
        <authorList>
            <person name="Schulz F."/>
            <person name="Roux S."/>
            <person name="Paez-Espino D."/>
            <person name="Jungbluth S."/>
            <person name="Walsh D.A."/>
            <person name="Denef V.J."/>
            <person name="McMahon K.D."/>
            <person name="Konstantinidis K.T."/>
            <person name="Eloe-Fadrosh E.A."/>
            <person name="Kyrpides N.C."/>
            <person name="Woyke T."/>
        </authorList>
    </citation>
    <scope>NUCLEOTIDE SEQUENCE</scope>
    <source>
        <strain evidence="5">GVMAG-S-1014582-52</strain>
    </source>
</reference>
<dbReference type="Pfam" id="PF21960">
    <property type="entry name" value="RCF1-5-like_lid"/>
    <property type="match status" value="1"/>
</dbReference>
<evidence type="ECO:0000313" key="5">
    <source>
        <dbReference type="EMBL" id="QHU33059.1"/>
    </source>
</evidence>
<dbReference type="InterPro" id="IPR047854">
    <property type="entry name" value="RFC_lid"/>
</dbReference>
<dbReference type="GO" id="GO:0006281">
    <property type="term" value="P:DNA repair"/>
    <property type="evidence" value="ECO:0007669"/>
    <property type="project" value="TreeGrafter"/>
</dbReference>
<dbReference type="InterPro" id="IPR050238">
    <property type="entry name" value="DNA_Rep/Repair_Clamp_Loader"/>
</dbReference>
<dbReference type="Pfam" id="PF13177">
    <property type="entry name" value="DNA_pol3_delta2"/>
    <property type="match status" value="1"/>
</dbReference>
<dbReference type="CDD" id="cd18140">
    <property type="entry name" value="HLD_clamp_RFC"/>
    <property type="match status" value="1"/>
</dbReference>
<dbReference type="SMART" id="SM00382">
    <property type="entry name" value="AAA"/>
    <property type="match status" value="1"/>
</dbReference>